<accession>A0A5N6MLR4</accession>
<evidence type="ECO:0000313" key="2">
    <source>
        <dbReference type="Proteomes" id="UP000326396"/>
    </source>
</evidence>
<proteinExistence type="predicted"/>
<protein>
    <submittedName>
        <fullName evidence="1">Uncharacterized protein</fullName>
    </submittedName>
</protein>
<keyword evidence="2" id="KW-1185">Reference proteome</keyword>
<reference evidence="1 2" key="1">
    <citation type="submission" date="2019-05" db="EMBL/GenBank/DDBJ databases">
        <title>Mikania micrantha, genome provides insights into the molecular mechanism of rapid growth.</title>
        <authorList>
            <person name="Liu B."/>
        </authorList>
    </citation>
    <scope>NUCLEOTIDE SEQUENCE [LARGE SCALE GENOMIC DNA]</scope>
    <source>
        <strain evidence="1">NLD-2019</strain>
        <tissue evidence="1">Leaf</tissue>
    </source>
</reference>
<organism evidence="1 2">
    <name type="scientific">Mikania micrantha</name>
    <name type="common">bitter vine</name>
    <dbReference type="NCBI Taxonomy" id="192012"/>
    <lineage>
        <taxon>Eukaryota</taxon>
        <taxon>Viridiplantae</taxon>
        <taxon>Streptophyta</taxon>
        <taxon>Embryophyta</taxon>
        <taxon>Tracheophyta</taxon>
        <taxon>Spermatophyta</taxon>
        <taxon>Magnoliopsida</taxon>
        <taxon>eudicotyledons</taxon>
        <taxon>Gunneridae</taxon>
        <taxon>Pentapetalae</taxon>
        <taxon>asterids</taxon>
        <taxon>campanulids</taxon>
        <taxon>Asterales</taxon>
        <taxon>Asteraceae</taxon>
        <taxon>Asteroideae</taxon>
        <taxon>Heliantheae alliance</taxon>
        <taxon>Eupatorieae</taxon>
        <taxon>Mikania</taxon>
    </lineage>
</organism>
<evidence type="ECO:0000313" key="1">
    <source>
        <dbReference type="EMBL" id="KAD3640487.1"/>
    </source>
</evidence>
<gene>
    <name evidence="1" type="ORF">E3N88_29710</name>
</gene>
<name>A0A5N6MLR4_9ASTR</name>
<comment type="caution">
    <text evidence="1">The sequence shown here is derived from an EMBL/GenBank/DDBJ whole genome shotgun (WGS) entry which is preliminary data.</text>
</comment>
<dbReference type="Proteomes" id="UP000326396">
    <property type="component" value="Linkage Group LG5"/>
</dbReference>
<dbReference type="EMBL" id="SZYD01000015">
    <property type="protein sequence ID" value="KAD3640487.1"/>
    <property type="molecule type" value="Genomic_DNA"/>
</dbReference>
<sequence>MASNGFQERVAGGLGKKKSCTAERAKILSAYRDGFRDSKSPAHPSRTVMGISKVPSVPRRSLEEPNRPNFNGLIRSSPFSRLRTIIRPCLDFQVKCSGAS</sequence>
<dbReference type="AlphaFoldDB" id="A0A5N6MLR4"/>